<dbReference type="Proteomes" id="UP000001646">
    <property type="component" value="Unplaced"/>
</dbReference>
<protein>
    <submittedName>
        <fullName evidence="1">Uncharacterized protein</fullName>
    </submittedName>
</protein>
<dbReference type="SUPFAM" id="SSF46966">
    <property type="entry name" value="Spectrin repeat"/>
    <property type="match status" value="1"/>
</dbReference>
<dbReference type="Gene3D" id="1.20.58.60">
    <property type="match status" value="1"/>
</dbReference>
<reference evidence="1" key="1">
    <citation type="submission" date="2009-12" db="EMBL/GenBank/DDBJ databases">
        <title>The Genome Sequence of Anolis carolinensis (Green Anole Lizard).</title>
        <authorList>
            <consortium name="The Genome Sequencing Platform"/>
            <person name="Di Palma F."/>
            <person name="Alfoldi J."/>
            <person name="Heiman D."/>
            <person name="Young S."/>
            <person name="Grabherr M."/>
            <person name="Johnson J."/>
            <person name="Lander E.S."/>
            <person name="Lindblad-Toh K."/>
        </authorList>
    </citation>
    <scope>NUCLEOTIDE SEQUENCE [LARGE SCALE GENOMIC DNA]</scope>
    <source>
        <strain evidence="1">JBL SC #1</strain>
    </source>
</reference>
<dbReference type="AlphaFoldDB" id="A0A803TEA2"/>
<reference evidence="1" key="2">
    <citation type="submission" date="2025-08" db="UniProtKB">
        <authorList>
            <consortium name="Ensembl"/>
        </authorList>
    </citation>
    <scope>IDENTIFICATION</scope>
</reference>
<keyword evidence="2" id="KW-1185">Reference proteome</keyword>
<organism evidence="1 2">
    <name type="scientific">Anolis carolinensis</name>
    <name type="common">Green anole</name>
    <name type="synonym">American chameleon</name>
    <dbReference type="NCBI Taxonomy" id="28377"/>
    <lineage>
        <taxon>Eukaryota</taxon>
        <taxon>Metazoa</taxon>
        <taxon>Chordata</taxon>
        <taxon>Craniata</taxon>
        <taxon>Vertebrata</taxon>
        <taxon>Euteleostomi</taxon>
        <taxon>Lepidosauria</taxon>
        <taxon>Squamata</taxon>
        <taxon>Bifurcata</taxon>
        <taxon>Unidentata</taxon>
        <taxon>Episquamata</taxon>
        <taxon>Toxicofera</taxon>
        <taxon>Iguania</taxon>
        <taxon>Dactyloidae</taxon>
        <taxon>Anolis</taxon>
    </lineage>
</organism>
<name>A0A803TEA2_ANOCA</name>
<reference evidence="1" key="3">
    <citation type="submission" date="2025-09" db="UniProtKB">
        <authorList>
            <consortium name="Ensembl"/>
        </authorList>
    </citation>
    <scope>IDENTIFICATION</scope>
</reference>
<evidence type="ECO:0000313" key="2">
    <source>
        <dbReference type="Proteomes" id="UP000001646"/>
    </source>
</evidence>
<evidence type="ECO:0000313" key="1">
    <source>
        <dbReference type="Ensembl" id="ENSACAP00000033542.1"/>
    </source>
</evidence>
<dbReference type="Ensembl" id="ENSACAT00000053863.1">
    <property type="protein sequence ID" value="ENSACAP00000033542.1"/>
    <property type="gene ID" value="ENSACAG00000034777.1"/>
</dbReference>
<dbReference type="InParanoid" id="A0A803TEA2"/>
<proteinExistence type="predicted"/>
<sequence>MSLAAWPGLEGLFSMQNGWEQSLPCPKRLLVCPFPCFSPLQLSERMALMVESLERLRSRMQPPSAAVRGDPAWIQEQLRENGLCLAELEKLGVALETLRGQGAELLATVQTSANEGMDKIQGRVEQLLHQWEEMWAQGEERERWLQSLLALAERFWHGLSDLTTALGDTQQAVMEPVEASSDPAAIRTRLEAMQVLDSPPGALGSLWSEQPL</sequence>
<dbReference type="FunFam" id="1.20.58.60:FF:000550">
    <property type="entry name" value="Uncharacterized protein"/>
    <property type="match status" value="1"/>
</dbReference>
<accession>A0A803TEA2</accession>
<dbReference type="GeneTree" id="ENSGT00940000177120"/>